<protein>
    <submittedName>
        <fullName evidence="3">Uncharacterized protein</fullName>
    </submittedName>
</protein>
<sequence>MVSQSSILFLLAFSLVAVSARHFDRRAPGAPGETTDQTQTSHETLNKVLACTDDNMKTPNTPPGTTAEPRQSPLPWVDTFVKCMEIYYPKSSQAQDPATGQAAFEIEGFANGQTASGEQTSPIGQTIPNDDQDTADPE</sequence>
<accession>A0A168MZ39</accession>
<feature type="compositionally biased region" description="Polar residues" evidence="1">
    <location>
        <begin position="111"/>
        <end position="129"/>
    </location>
</feature>
<evidence type="ECO:0000313" key="3">
    <source>
        <dbReference type="EMBL" id="SAL99487.1"/>
    </source>
</evidence>
<dbReference type="AlphaFoldDB" id="A0A168MZ39"/>
<dbReference type="Proteomes" id="UP000078561">
    <property type="component" value="Unassembled WGS sequence"/>
</dbReference>
<evidence type="ECO:0000313" key="4">
    <source>
        <dbReference type="Proteomes" id="UP000078561"/>
    </source>
</evidence>
<feature type="signal peptide" evidence="2">
    <location>
        <begin position="1"/>
        <end position="20"/>
    </location>
</feature>
<name>A0A168MZ39_ABSGL</name>
<organism evidence="3">
    <name type="scientific">Absidia glauca</name>
    <name type="common">Pin mould</name>
    <dbReference type="NCBI Taxonomy" id="4829"/>
    <lineage>
        <taxon>Eukaryota</taxon>
        <taxon>Fungi</taxon>
        <taxon>Fungi incertae sedis</taxon>
        <taxon>Mucoromycota</taxon>
        <taxon>Mucoromycotina</taxon>
        <taxon>Mucoromycetes</taxon>
        <taxon>Mucorales</taxon>
        <taxon>Cunninghamellaceae</taxon>
        <taxon>Absidia</taxon>
    </lineage>
</organism>
<feature type="region of interest" description="Disordered" evidence="1">
    <location>
        <begin position="92"/>
        <end position="138"/>
    </location>
</feature>
<dbReference type="EMBL" id="LT552697">
    <property type="protein sequence ID" value="SAL99487.1"/>
    <property type="molecule type" value="Genomic_DNA"/>
</dbReference>
<dbReference type="InParanoid" id="A0A168MZ39"/>
<feature type="chain" id="PRO_5007899097" evidence="2">
    <location>
        <begin position="21"/>
        <end position="138"/>
    </location>
</feature>
<evidence type="ECO:0000256" key="1">
    <source>
        <dbReference type="SAM" id="MobiDB-lite"/>
    </source>
</evidence>
<evidence type="ECO:0000256" key="2">
    <source>
        <dbReference type="SAM" id="SignalP"/>
    </source>
</evidence>
<proteinExistence type="predicted"/>
<gene>
    <name evidence="3" type="primary">ABSGL_05101.1 scaffold 6272</name>
</gene>
<reference evidence="3" key="1">
    <citation type="submission" date="2016-04" db="EMBL/GenBank/DDBJ databases">
        <authorList>
            <person name="Evans L.H."/>
            <person name="Alamgir A."/>
            <person name="Owens N."/>
            <person name="Weber N.D."/>
            <person name="Virtaneva K."/>
            <person name="Barbian K."/>
            <person name="Babar A."/>
            <person name="Rosenke K."/>
        </authorList>
    </citation>
    <scope>NUCLEOTIDE SEQUENCE [LARGE SCALE GENOMIC DNA]</scope>
    <source>
        <strain evidence="3">CBS 101.48</strain>
    </source>
</reference>
<keyword evidence="2" id="KW-0732">Signal</keyword>
<feature type="region of interest" description="Disordered" evidence="1">
    <location>
        <begin position="52"/>
        <end position="73"/>
    </location>
</feature>
<keyword evidence="4" id="KW-1185">Reference proteome</keyword>